<organism evidence="8 9">
    <name type="scientific">Microbotryum intermedium</name>
    <dbReference type="NCBI Taxonomy" id="269621"/>
    <lineage>
        <taxon>Eukaryota</taxon>
        <taxon>Fungi</taxon>
        <taxon>Dikarya</taxon>
        <taxon>Basidiomycota</taxon>
        <taxon>Pucciniomycotina</taxon>
        <taxon>Microbotryomycetes</taxon>
        <taxon>Microbotryales</taxon>
        <taxon>Microbotryaceae</taxon>
        <taxon>Microbotryum</taxon>
    </lineage>
</organism>
<dbReference type="GO" id="GO:0005737">
    <property type="term" value="C:cytoplasm"/>
    <property type="evidence" value="ECO:0007669"/>
    <property type="project" value="TreeGrafter"/>
</dbReference>
<dbReference type="EMBL" id="FMSP01000005">
    <property type="protein sequence ID" value="SCV69717.1"/>
    <property type="molecule type" value="Genomic_DNA"/>
</dbReference>
<evidence type="ECO:0000256" key="3">
    <source>
        <dbReference type="ARBA" id="ARBA00022771"/>
    </source>
</evidence>
<feature type="region of interest" description="Disordered" evidence="6">
    <location>
        <begin position="112"/>
        <end position="162"/>
    </location>
</feature>
<gene>
    <name evidence="8" type="ORF">BQ2448_1111</name>
</gene>
<evidence type="ECO:0000256" key="5">
    <source>
        <dbReference type="PROSITE-ProRule" id="PRU00288"/>
    </source>
</evidence>
<dbReference type="Gene3D" id="1.10.220.150">
    <property type="entry name" value="Arf GTPase activating protein"/>
    <property type="match status" value="1"/>
</dbReference>
<dbReference type="Proteomes" id="UP000198372">
    <property type="component" value="Unassembled WGS sequence"/>
</dbReference>
<dbReference type="PRINTS" id="PR00405">
    <property type="entry name" value="REVINTRACTNG"/>
</dbReference>
<reference evidence="9" key="1">
    <citation type="submission" date="2016-09" db="EMBL/GenBank/DDBJ databases">
        <authorList>
            <person name="Jeantristanb JTB J.-T."/>
            <person name="Ricardo R."/>
        </authorList>
    </citation>
    <scope>NUCLEOTIDE SEQUENCE [LARGE SCALE GENOMIC DNA]</scope>
</reference>
<dbReference type="GO" id="GO:0008270">
    <property type="term" value="F:zinc ion binding"/>
    <property type="evidence" value="ECO:0007669"/>
    <property type="project" value="UniProtKB-KW"/>
</dbReference>
<proteinExistence type="predicted"/>
<keyword evidence="4" id="KW-0862">Zinc</keyword>
<dbReference type="PANTHER" id="PTHR45705">
    <property type="entry name" value="FI20236P1"/>
    <property type="match status" value="1"/>
</dbReference>
<evidence type="ECO:0000256" key="2">
    <source>
        <dbReference type="ARBA" id="ARBA00022723"/>
    </source>
</evidence>
<dbReference type="SMART" id="SM00105">
    <property type="entry name" value="ArfGap"/>
    <property type="match status" value="1"/>
</dbReference>
<protein>
    <submittedName>
        <fullName evidence="8">BQ2448_1111 protein</fullName>
    </submittedName>
</protein>
<feature type="compositionally biased region" description="Low complexity" evidence="6">
    <location>
        <begin position="284"/>
        <end position="294"/>
    </location>
</feature>
<evidence type="ECO:0000313" key="9">
    <source>
        <dbReference type="Proteomes" id="UP000198372"/>
    </source>
</evidence>
<dbReference type="FunFam" id="1.10.220.150:FF:000009">
    <property type="entry name" value="stromal membrane-associated protein 1 isoform X1"/>
    <property type="match status" value="1"/>
</dbReference>
<accession>A0A238F994</accession>
<keyword evidence="3 5" id="KW-0863">Zinc-finger</keyword>
<dbReference type="PROSITE" id="PS50115">
    <property type="entry name" value="ARFGAP"/>
    <property type="match status" value="1"/>
</dbReference>
<dbReference type="Pfam" id="PF01412">
    <property type="entry name" value="ArfGap"/>
    <property type="match status" value="1"/>
</dbReference>
<dbReference type="InterPro" id="IPR051718">
    <property type="entry name" value="ARF_GTPase-activating"/>
</dbReference>
<evidence type="ECO:0000259" key="7">
    <source>
        <dbReference type="PROSITE" id="PS50115"/>
    </source>
</evidence>
<keyword evidence="9" id="KW-1185">Reference proteome</keyword>
<dbReference type="InterPro" id="IPR038508">
    <property type="entry name" value="ArfGAP_dom_sf"/>
</dbReference>
<name>A0A238F994_9BASI</name>
<evidence type="ECO:0000256" key="4">
    <source>
        <dbReference type="ARBA" id="ARBA00022833"/>
    </source>
</evidence>
<dbReference type="OrthoDB" id="10266696at2759"/>
<dbReference type="SUPFAM" id="SSF57863">
    <property type="entry name" value="ArfGap/RecO-like zinc finger"/>
    <property type="match status" value="1"/>
</dbReference>
<feature type="compositionally biased region" description="Low complexity" evidence="6">
    <location>
        <begin position="125"/>
        <end position="161"/>
    </location>
</feature>
<dbReference type="AlphaFoldDB" id="A0A238F994"/>
<keyword evidence="2" id="KW-0479">Metal-binding</keyword>
<dbReference type="GO" id="GO:0005096">
    <property type="term" value="F:GTPase activator activity"/>
    <property type="evidence" value="ECO:0007669"/>
    <property type="project" value="UniProtKB-KW"/>
</dbReference>
<dbReference type="InterPro" id="IPR037278">
    <property type="entry name" value="ARFGAP/RecO"/>
</dbReference>
<feature type="region of interest" description="Disordered" evidence="6">
    <location>
        <begin position="196"/>
        <end position="218"/>
    </location>
</feature>
<evidence type="ECO:0000256" key="1">
    <source>
        <dbReference type="ARBA" id="ARBA00022468"/>
    </source>
</evidence>
<dbReference type="STRING" id="269621.A0A238F994"/>
<feature type="domain" description="Arf-GAP" evidence="7">
    <location>
        <begin position="10"/>
        <end position="107"/>
    </location>
</feature>
<dbReference type="InterPro" id="IPR001164">
    <property type="entry name" value="ArfGAP_dom"/>
</dbReference>
<evidence type="ECO:0000313" key="8">
    <source>
        <dbReference type="EMBL" id="SCV69717.1"/>
    </source>
</evidence>
<feature type="region of interest" description="Disordered" evidence="6">
    <location>
        <begin position="338"/>
        <end position="384"/>
    </location>
</feature>
<dbReference type="PANTHER" id="PTHR45705:SF14">
    <property type="entry name" value="ARF-GAP DOMAIN-CONTAINING PROTEIN"/>
    <property type="match status" value="1"/>
</dbReference>
<feature type="compositionally biased region" description="Low complexity" evidence="6">
    <location>
        <begin position="204"/>
        <end position="216"/>
    </location>
</feature>
<feature type="region of interest" description="Disordered" evidence="6">
    <location>
        <begin position="276"/>
        <end position="301"/>
    </location>
</feature>
<evidence type="ECO:0000256" key="6">
    <source>
        <dbReference type="SAM" id="MobiDB-lite"/>
    </source>
</evidence>
<sequence length="384" mass="39755">MLKQPENKVHPRWASTNLGCFMCIRCSGIHRGMGVHITRIKSVDLDTWTPEQVAHVQRWGNRRANIYWEAHLKSGHLPPEQLTQHRVDLDSKMESFIRSKYELKRWVMEGPIPDPETLDDEAGLTPTPTATAPAPVASTRPVASRTAAAPSATRKAAPTTSIDLLAGPGDSFASAPARSSSKLAVAHAPAAPSGGGLFDLDMGPTSTTSAPAATPAPKRDAKADILSLFASAPPPRPAQAQVQPQNSGLADAFGDFSSSFGGLSFGTTTTAAPNVSAMTDPWGSTSTTSSTTTTAKHGGFGSGNDDGFGAFGGAVSNASSQPARSSTEFFGGASSTVWGSSAPAHTPAPAEASNGNDGFGDWATTTTSTSNKGSSADAFSDIWK</sequence>
<keyword evidence="1" id="KW-0343">GTPase activation</keyword>